<comment type="caution">
    <text evidence="3">The sequence shown here is derived from an EMBL/GenBank/DDBJ whole genome shotgun (WGS) entry which is preliminary data.</text>
</comment>
<evidence type="ECO:0008006" key="5">
    <source>
        <dbReference type="Google" id="ProtNLM"/>
    </source>
</evidence>
<dbReference type="Proteomes" id="UP001519272">
    <property type="component" value="Unassembled WGS sequence"/>
</dbReference>
<organism evidence="3 4">
    <name type="scientific">Paenibacillus turicensis</name>
    <dbReference type="NCBI Taxonomy" id="160487"/>
    <lineage>
        <taxon>Bacteria</taxon>
        <taxon>Bacillati</taxon>
        <taxon>Bacillota</taxon>
        <taxon>Bacilli</taxon>
        <taxon>Bacillales</taxon>
        <taxon>Paenibacillaceae</taxon>
        <taxon>Paenibacillus</taxon>
    </lineage>
</organism>
<dbReference type="RefSeq" id="WP_210089287.1">
    <property type="nucleotide sequence ID" value="NZ_JAGGKG010000009.1"/>
</dbReference>
<dbReference type="PROSITE" id="PS51257">
    <property type="entry name" value="PROKAR_LIPOPROTEIN"/>
    <property type="match status" value="1"/>
</dbReference>
<keyword evidence="2" id="KW-0732">Signal</keyword>
<name>A0ABS4FTA8_9BACL</name>
<evidence type="ECO:0000313" key="4">
    <source>
        <dbReference type="Proteomes" id="UP001519272"/>
    </source>
</evidence>
<sequence length="197" mass="22470">MAASAFRLLIVCIFGSLLISGCSTEKALNTSEPSTQKNQVNIVDKNKEQPSSPKSKEPESQVLLDNSTKEGKEITKTNFKPQVAVNLEQYKESFFNDEIINMLNSTLKAVIDQNKENFNKYIHEGNSLDSLFFSEEKNKYMFYDVEFIQKLIIDDRVRINVLIRYAEKSSDNVISNTSVMFTFTKNKEGQWGIANID</sequence>
<gene>
    <name evidence="3" type="ORF">J2Z32_002299</name>
</gene>
<feature type="compositionally biased region" description="Basic and acidic residues" evidence="1">
    <location>
        <begin position="44"/>
        <end position="59"/>
    </location>
</feature>
<keyword evidence="4" id="KW-1185">Reference proteome</keyword>
<protein>
    <recommendedName>
        <fullName evidence="5">Lipoprotein</fullName>
    </recommendedName>
</protein>
<accession>A0ABS4FTA8</accession>
<evidence type="ECO:0000256" key="2">
    <source>
        <dbReference type="SAM" id="SignalP"/>
    </source>
</evidence>
<dbReference type="EMBL" id="JAGGKG010000009">
    <property type="protein sequence ID" value="MBP1905669.1"/>
    <property type="molecule type" value="Genomic_DNA"/>
</dbReference>
<evidence type="ECO:0000313" key="3">
    <source>
        <dbReference type="EMBL" id="MBP1905669.1"/>
    </source>
</evidence>
<feature type="chain" id="PRO_5045605567" description="Lipoprotein" evidence="2">
    <location>
        <begin position="28"/>
        <end position="197"/>
    </location>
</feature>
<reference evidence="3 4" key="1">
    <citation type="submission" date="2021-03" db="EMBL/GenBank/DDBJ databases">
        <title>Genomic Encyclopedia of Type Strains, Phase IV (KMG-IV): sequencing the most valuable type-strain genomes for metagenomic binning, comparative biology and taxonomic classification.</title>
        <authorList>
            <person name="Goeker M."/>
        </authorList>
    </citation>
    <scope>NUCLEOTIDE SEQUENCE [LARGE SCALE GENOMIC DNA]</scope>
    <source>
        <strain evidence="3 4">DSM 14349</strain>
    </source>
</reference>
<feature type="signal peptide" evidence="2">
    <location>
        <begin position="1"/>
        <end position="27"/>
    </location>
</feature>
<evidence type="ECO:0000256" key="1">
    <source>
        <dbReference type="SAM" id="MobiDB-lite"/>
    </source>
</evidence>
<feature type="compositionally biased region" description="Polar residues" evidence="1">
    <location>
        <begin position="28"/>
        <end position="41"/>
    </location>
</feature>
<proteinExistence type="predicted"/>
<feature type="region of interest" description="Disordered" evidence="1">
    <location>
        <begin position="28"/>
        <end position="67"/>
    </location>
</feature>